<accession>A0A7W2AHR9</accession>
<dbReference type="Proteomes" id="UP000530514">
    <property type="component" value="Unassembled WGS sequence"/>
</dbReference>
<comment type="caution">
    <text evidence="1">The sequence shown here is derived from an EMBL/GenBank/DDBJ whole genome shotgun (WGS) entry which is preliminary data.</text>
</comment>
<reference evidence="1 2" key="1">
    <citation type="submission" date="2020-07" db="EMBL/GenBank/DDBJ databases">
        <authorList>
            <person name="Feng H."/>
        </authorList>
    </citation>
    <scope>NUCLEOTIDE SEQUENCE [LARGE SCALE GENOMIC DNA]</scope>
    <source>
        <strain evidence="2">s-11</strain>
    </source>
</reference>
<protein>
    <submittedName>
        <fullName evidence="1">Uncharacterized protein</fullName>
    </submittedName>
</protein>
<dbReference type="OrthoDB" id="2988504at2"/>
<proteinExistence type="predicted"/>
<dbReference type="RefSeq" id="WP_033100955.1">
    <property type="nucleotide sequence ID" value="NZ_JACEIP010000016.1"/>
</dbReference>
<sequence>MSINPLNQMEDWEKEMDNIDWKSILKDIDRALMDNLAAELGFPSFEKLEHASERVVDDYYIAHLSDGRWVWWNPVTYAKEDPLYFADKREIMAFIAKFLNLPKDRLGQLKAGLDQVIQTRRCSCCEHEFNPADPERYKWDERREQNQFCSPECAMESLMGEMKDDFL</sequence>
<dbReference type="EMBL" id="JACEIP010000016">
    <property type="protein sequence ID" value="MBA4543492.1"/>
    <property type="molecule type" value="Genomic_DNA"/>
</dbReference>
<gene>
    <name evidence="1" type="ORF">H1164_11355</name>
</gene>
<keyword evidence="2" id="KW-1185">Reference proteome</keyword>
<evidence type="ECO:0000313" key="1">
    <source>
        <dbReference type="EMBL" id="MBA4543492.1"/>
    </source>
</evidence>
<dbReference type="AlphaFoldDB" id="A0A7W2AHR9"/>
<evidence type="ECO:0000313" key="2">
    <source>
        <dbReference type="Proteomes" id="UP000530514"/>
    </source>
</evidence>
<name>A0A7W2AHR9_9BACL</name>
<organism evidence="1 2">
    <name type="scientific">Thermoactinomyces daqus</name>
    <dbReference type="NCBI Taxonomy" id="1329516"/>
    <lineage>
        <taxon>Bacteria</taxon>
        <taxon>Bacillati</taxon>
        <taxon>Bacillota</taxon>
        <taxon>Bacilli</taxon>
        <taxon>Bacillales</taxon>
        <taxon>Thermoactinomycetaceae</taxon>
        <taxon>Thermoactinomyces</taxon>
    </lineage>
</organism>